<dbReference type="GO" id="GO:0004888">
    <property type="term" value="F:transmembrane signaling receptor activity"/>
    <property type="evidence" value="ECO:0007669"/>
    <property type="project" value="TreeGrafter"/>
</dbReference>
<dbReference type="InterPro" id="IPR051310">
    <property type="entry name" value="MCP_chemotaxis"/>
</dbReference>
<feature type="region of interest" description="Disordered" evidence="5">
    <location>
        <begin position="361"/>
        <end position="384"/>
    </location>
</feature>
<feature type="compositionally biased region" description="Low complexity" evidence="5">
    <location>
        <begin position="596"/>
        <end position="608"/>
    </location>
</feature>
<evidence type="ECO:0000313" key="9">
    <source>
        <dbReference type="Proteomes" id="UP000622317"/>
    </source>
</evidence>
<dbReference type="GO" id="GO:0006935">
    <property type="term" value="P:chemotaxis"/>
    <property type="evidence" value="ECO:0007669"/>
    <property type="project" value="UniProtKB-KW"/>
</dbReference>
<dbReference type="GO" id="GO:0007165">
    <property type="term" value="P:signal transduction"/>
    <property type="evidence" value="ECO:0007669"/>
    <property type="project" value="UniProtKB-KW"/>
</dbReference>
<gene>
    <name evidence="8" type="ORF">IEN85_21900</name>
</gene>
<dbReference type="AlphaFoldDB" id="A0A927FBP6"/>
<reference evidence="8" key="1">
    <citation type="submission" date="2020-09" db="EMBL/GenBank/DDBJ databases">
        <title>Pelagicoccus enzymogenes sp. nov. with an EPS production, isolated from marine sediment.</title>
        <authorList>
            <person name="Feng X."/>
        </authorList>
    </citation>
    <scope>NUCLEOTIDE SEQUENCE</scope>
    <source>
        <strain evidence="8">NFK12</strain>
    </source>
</reference>
<dbReference type="CDD" id="cd11386">
    <property type="entry name" value="MCP_signal"/>
    <property type="match status" value="1"/>
</dbReference>
<dbReference type="RefSeq" id="WP_224772780.1">
    <property type="nucleotide sequence ID" value="NZ_JACYFG010000051.1"/>
</dbReference>
<dbReference type="GO" id="GO:0005886">
    <property type="term" value="C:plasma membrane"/>
    <property type="evidence" value="ECO:0007669"/>
    <property type="project" value="TreeGrafter"/>
</dbReference>
<dbReference type="PROSITE" id="PS50111">
    <property type="entry name" value="CHEMOTAXIS_TRANSDUC_2"/>
    <property type="match status" value="1"/>
</dbReference>
<keyword evidence="6" id="KW-0812">Transmembrane</keyword>
<sequence length="641" mass="68370">MSSMSLAKKIGFTIAIALTFFVVLAAVSYVAVSKLNSSFGDFSESVEEGNAASDKVNVALSMRSNIAEYLTTTNPEHVEHHLEMYSTLSSDLEKFTREANNDKARKALKDATALMEGYNSAFSKIVDLKGKQSQLLDEVVRPGGREIKDMLKELLAADQAKGDIAGAFATSSALQSMFEAGSAINSVIVKYNEEDIAEAKAKVAELSSKLGVLKDDYQMNVDFDESLKDELKERVLAQSIEVAAGFSKGVDELAATLKSIVEIDAEELRPVGPQFVKKMEVFQDTIAEHQAELKENAESLQATVNFSVALISLVGLSIGAVGGWYVVRGITRSIDEIVGRLQGAAAETLVASEQVSASSEALARDSSEQAASIEETSSSLEEVNAMTEKNAQNAENAKKLASEARVAAESGAESMKDMITAMEDIKESSDNIANIIKTIDEIAFQTNILALNAAVEAARAGESGAGFAVVADEVRSLAHRSAEAASITAQKIENSVQKSERGVEINQRVAENLQTIVSHTQKMDEIVGQISDASAEQNRGVGLIQTSINNMDSVTQRNAAGAEETASSSRVLLEQSNSMQRTIQDLVAVVNGGSSKKSAAKTHSSYSAPVENAFDAAPSRSSGSRQNSAVKDDAFADMWDN</sequence>
<feature type="region of interest" description="Disordered" evidence="5">
    <location>
        <begin position="596"/>
        <end position="641"/>
    </location>
</feature>
<protein>
    <recommendedName>
        <fullName evidence="7">Methyl-accepting transducer domain-containing protein</fullName>
    </recommendedName>
</protein>
<dbReference type="SMART" id="SM01358">
    <property type="entry name" value="HBM"/>
    <property type="match status" value="1"/>
</dbReference>
<comment type="similarity">
    <text evidence="2">Belongs to the methyl-accepting chemotaxis (MCP) protein family.</text>
</comment>
<dbReference type="PANTHER" id="PTHR43531">
    <property type="entry name" value="PROTEIN ICFG"/>
    <property type="match status" value="1"/>
</dbReference>
<feature type="compositionally biased region" description="Polar residues" evidence="5">
    <location>
        <begin position="619"/>
        <end position="629"/>
    </location>
</feature>
<dbReference type="EMBL" id="JACYFG010000051">
    <property type="protein sequence ID" value="MBD5782168.1"/>
    <property type="molecule type" value="Genomic_DNA"/>
</dbReference>
<keyword evidence="9" id="KW-1185">Reference proteome</keyword>
<dbReference type="Gene3D" id="1.10.287.950">
    <property type="entry name" value="Methyl-accepting chemotaxis protein"/>
    <property type="match status" value="1"/>
</dbReference>
<evidence type="ECO:0000256" key="5">
    <source>
        <dbReference type="SAM" id="MobiDB-lite"/>
    </source>
</evidence>
<dbReference type="SMART" id="SM00283">
    <property type="entry name" value="MA"/>
    <property type="match status" value="1"/>
</dbReference>
<accession>A0A927FBP6</accession>
<dbReference type="PANTHER" id="PTHR43531:SF11">
    <property type="entry name" value="METHYL-ACCEPTING CHEMOTAXIS PROTEIN 3"/>
    <property type="match status" value="1"/>
</dbReference>
<evidence type="ECO:0000256" key="4">
    <source>
        <dbReference type="SAM" id="Coils"/>
    </source>
</evidence>
<keyword evidence="3" id="KW-0807">Transducer</keyword>
<dbReference type="SUPFAM" id="SSF58104">
    <property type="entry name" value="Methyl-accepting chemotaxis protein (MCP) signaling domain"/>
    <property type="match status" value="1"/>
</dbReference>
<organism evidence="8 9">
    <name type="scientific">Pelagicoccus enzymogenes</name>
    <dbReference type="NCBI Taxonomy" id="2773457"/>
    <lineage>
        <taxon>Bacteria</taxon>
        <taxon>Pseudomonadati</taxon>
        <taxon>Verrucomicrobiota</taxon>
        <taxon>Opitutia</taxon>
        <taxon>Puniceicoccales</taxon>
        <taxon>Pelagicoccaceae</taxon>
        <taxon>Pelagicoccus</taxon>
    </lineage>
</organism>
<name>A0A927FBP6_9BACT</name>
<keyword evidence="4" id="KW-0175">Coiled coil</keyword>
<evidence type="ECO:0000259" key="7">
    <source>
        <dbReference type="PROSITE" id="PS50111"/>
    </source>
</evidence>
<feature type="domain" description="Methyl-accepting transducer" evidence="7">
    <location>
        <begin position="344"/>
        <end position="573"/>
    </location>
</feature>
<comment type="caution">
    <text evidence="8">The sequence shown here is derived from an EMBL/GenBank/DDBJ whole genome shotgun (WGS) entry which is preliminary data.</text>
</comment>
<dbReference type="InterPro" id="IPR004089">
    <property type="entry name" value="MCPsignal_dom"/>
</dbReference>
<evidence type="ECO:0000256" key="3">
    <source>
        <dbReference type="PROSITE-ProRule" id="PRU00284"/>
    </source>
</evidence>
<feature type="coiled-coil region" evidence="4">
    <location>
        <begin position="189"/>
        <end position="216"/>
    </location>
</feature>
<proteinExistence type="inferred from homology"/>
<keyword evidence="1" id="KW-0145">Chemotaxis</keyword>
<dbReference type="Proteomes" id="UP000622317">
    <property type="component" value="Unassembled WGS sequence"/>
</dbReference>
<evidence type="ECO:0000256" key="2">
    <source>
        <dbReference type="ARBA" id="ARBA00029447"/>
    </source>
</evidence>
<evidence type="ECO:0000256" key="6">
    <source>
        <dbReference type="SAM" id="Phobius"/>
    </source>
</evidence>
<feature type="transmembrane region" description="Helical" evidence="6">
    <location>
        <begin position="306"/>
        <end position="327"/>
    </location>
</feature>
<evidence type="ECO:0000256" key="1">
    <source>
        <dbReference type="ARBA" id="ARBA00022500"/>
    </source>
</evidence>
<dbReference type="Pfam" id="PF00015">
    <property type="entry name" value="MCPsignal"/>
    <property type="match status" value="1"/>
</dbReference>
<dbReference type="InterPro" id="IPR032255">
    <property type="entry name" value="HBM"/>
</dbReference>
<feature type="compositionally biased region" description="Polar residues" evidence="5">
    <location>
        <begin position="368"/>
        <end position="384"/>
    </location>
</feature>
<keyword evidence="6" id="KW-0472">Membrane</keyword>
<evidence type="ECO:0000313" key="8">
    <source>
        <dbReference type="EMBL" id="MBD5782168.1"/>
    </source>
</evidence>
<keyword evidence="6" id="KW-1133">Transmembrane helix</keyword>